<keyword evidence="2" id="KW-0812">Transmembrane</keyword>
<feature type="compositionally biased region" description="Pro residues" evidence="1">
    <location>
        <begin position="229"/>
        <end position="242"/>
    </location>
</feature>
<evidence type="ECO:0000313" key="3">
    <source>
        <dbReference type="EMBL" id="EFA22707.1"/>
    </source>
</evidence>
<reference evidence="3 4" key="1">
    <citation type="submission" date="2009-11" db="EMBL/GenBank/DDBJ databases">
        <authorList>
            <person name="Weinstock G."/>
            <person name="Sodergren E."/>
            <person name="Clifton S."/>
            <person name="Fulton L."/>
            <person name="Fulton B."/>
            <person name="Courtney L."/>
            <person name="Fronick C."/>
            <person name="Harrison M."/>
            <person name="Strong C."/>
            <person name="Farmer C."/>
            <person name="Delahaunty K."/>
            <person name="Markovic C."/>
            <person name="Hall O."/>
            <person name="Minx P."/>
            <person name="Tomlinson C."/>
            <person name="Mitreva M."/>
            <person name="Nelson J."/>
            <person name="Hou S."/>
            <person name="Wollam A."/>
            <person name="Pepin K.H."/>
            <person name="Johnson M."/>
            <person name="Bhonagiri V."/>
            <person name="Nash W.E."/>
            <person name="Warren W."/>
            <person name="Chinwalla A."/>
            <person name="Mardis E.R."/>
            <person name="Wilson R.K."/>
        </authorList>
    </citation>
    <scope>NUCLEOTIDE SEQUENCE [LARGE SCALE GENOMIC DNA]</scope>
    <source>
        <strain evidence="3 4">DSM 20093</strain>
    </source>
</reference>
<feature type="compositionally biased region" description="Pro residues" evidence="1">
    <location>
        <begin position="211"/>
        <end position="221"/>
    </location>
</feature>
<protein>
    <recommendedName>
        <fullName evidence="5">Large tegument protein</fullName>
    </recommendedName>
</protein>
<feature type="transmembrane region" description="Helical" evidence="2">
    <location>
        <begin position="100"/>
        <end position="120"/>
    </location>
</feature>
<feature type="compositionally biased region" description="Low complexity" evidence="1">
    <location>
        <begin position="243"/>
        <end position="264"/>
    </location>
</feature>
<dbReference type="AlphaFoldDB" id="D1NV56"/>
<dbReference type="STRING" id="561180.BIFGAL_03738"/>
<gene>
    <name evidence="3" type="ORF">BIFGAL_03738</name>
</gene>
<keyword evidence="2" id="KW-0472">Membrane</keyword>
<name>D1NV56_9BIFI</name>
<feature type="transmembrane region" description="Helical" evidence="2">
    <location>
        <begin position="127"/>
        <end position="150"/>
    </location>
</feature>
<organism evidence="3 4">
    <name type="scientific">Bifidobacterium gallicum DSM 20093 = LMG 11596</name>
    <dbReference type="NCBI Taxonomy" id="561180"/>
    <lineage>
        <taxon>Bacteria</taxon>
        <taxon>Bacillati</taxon>
        <taxon>Actinomycetota</taxon>
        <taxon>Actinomycetes</taxon>
        <taxon>Bifidobacteriales</taxon>
        <taxon>Bifidobacteriaceae</taxon>
        <taxon>Bifidobacterium</taxon>
    </lineage>
</organism>
<dbReference type="EMBL" id="ABXB03000003">
    <property type="protein sequence ID" value="EFA22707.1"/>
    <property type="molecule type" value="Genomic_DNA"/>
</dbReference>
<keyword evidence="2" id="KW-1133">Transmembrane helix</keyword>
<sequence>MMNPNPQPGAPMQQPQFPPQPNPAPAQQYRAAQPPMAATAAAPGAQRKTFVDVMETPFVENKAIRITYNSLISYLGVLIMLVAVCLPFLSAAYLSVNVTLIQSVMGYMLLLMAIGAAVLASAAKQAFGNLVVSAVLTLSVILMLALPTVGNSGRGIGAWLLIPAAVVPLFSGIMQFLAQMKRGKQATPVSRPSAPAGVSPVASPLAAPVQPGGPGPAPAMPPQAMSAPPAFPAPPSAQPAPAAPAAAPGSAMPMPAPSAMQPGGNPADGAAGVSHPYGTH</sequence>
<evidence type="ECO:0000313" key="4">
    <source>
        <dbReference type="Proteomes" id="UP000003656"/>
    </source>
</evidence>
<feature type="transmembrane region" description="Helical" evidence="2">
    <location>
        <begin position="156"/>
        <end position="178"/>
    </location>
</feature>
<feature type="region of interest" description="Disordered" evidence="1">
    <location>
        <begin position="1"/>
        <end position="30"/>
    </location>
</feature>
<accession>D1NV56</accession>
<feature type="region of interest" description="Disordered" evidence="1">
    <location>
        <begin position="187"/>
        <end position="280"/>
    </location>
</feature>
<feature type="transmembrane region" description="Helical" evidence="2">
    <location>
        <begin position="71"/>
        <end position="94"/>
    </location>
</feature>
<evidence type="ECO:0000256" key="2">
    <source>
        <dbReference type="SAM" id="Phobius"/>
    </source>
</evidence>
<proteinExistence type="predicted"/>
<evidence type="ECO:0008006" key="5">
    <source>
        <dbReference type="Google" id="ProtNLM"/>
    </source>
</evidence>
<dbReference type="RefSeq" id="WP_006295196.1">
    <property type="nucleotide sequence ID" value="NZ_ABXB03000003.1"/>
</dbReference>
<dbReference type="Proteomes" id="UP000003656">
    <property type="component" value="Unassembled WGS sequence"/>
</dbReference>
<evidence type="ECO:0000256" key="1">
    <source>
        <dbReference type="SAM" id="MobiDB-lite"/>
    </source>
</evidence>
<comment type="caution">
    <text evidence="3">The sequence shown here is derived from an EMBL/GenBank/DDBJ whole genome shotgun (WGS) entry which is preliminary data.</text>
</comment>